<dbReference type="Proteomes" id="UP000620366">
    <property type="component" value="Unassembled WGS sequence"/>
</dbReference>
<sequence length="158" mass="19387">MGRMVKRMKNKYQDIIEEYYRPLAEKFGLKLVYLDQWDYRIGNPFLLVGKDFVLRFSTYDFVYIHYYTKEENGKYHWREIDDLIALSCTDRERTQIFRNNDDNLGKSLILHALTLENYWKSLLMGDRNWIAEFNRCPWHHEKDVTLDEEIEMLRPYLK</sequence>
<dbReference type="AlphaFoldDB" id="A0A926DFL1"/>
<evidence type="ECO:0000313" key="1">
    <source>
        <dbReference type="EMBL" id="MBC8537253.1"/>
    </source>
</evidence>
<dbReference type="EMBL" id="JACRSP010000006">
    <property type="protein sequence ID" value="MBC8537253.1"/>
    <property type="molecule type" value="Genomic_DNA"/>
</dbReference>
<gene>
    <name evidence="1" type="ORF">H8695_11195</name>
</gene>
<name>A0A926DFL1_9FIRM</name>
<organism evidence="1 2">
    <name type="scientific">Feifania hominis</name>
    <dbReference type="NCBI Taxonomy" id="2763660"/>
    <lineage>
        <taxon>Bacteria</taxon>
        <taxon>Bacillati</taxon>
        <taxon>Bacillota</taxon>
        <taxon>Clostridia</taxon>
        <taxon>Eubacteriales</taxon>
        <taxon>Feifaniaceae</taxon>
        <taxon>Feifania</taxon>
    </lineage>
</organism>
<protein>
    <submittedName>
        <fullName evidence="1">Uncharacterized protein</fullName>
    </submittedName>
</protein>
<proteinExistence type="predicted"/>
<evidence type="ECO:0000313" key="2">
    <source>
        <dbReference type="Proteomes" id="UP000620366"/>
    </source>
</evidence>
<reference evidence="1" key="1">
    <citation type="submission" date="2020-08" db="EMBL/GenBank/DDBJ databases">
        <title>Genome public.</title>
        <authorList>
            <person name="Liu C."/>
            <person name="Sun Q."/>
        </authorList>
    </citation>
    <scope>NUCLEOTIDE SEQUENCE</scope>
    <source>
        <strain evidence="1">BX7</strain>
    </source>
</reference>
<keyword evidence="2" id="KW-1185">Reference proteome</keyword>
<accession>A0A926DFL1</accession>
<dbReference type="RefSeq" id="WP_249301749.1">
    <property type="nucleotide sequence ID" value="NZ_JACRSP010000006.1"/>
</dbReference>
<comment type="caution">
    <text evidence="1">The sequence shown here is derived from an EMBL/GenBank/DDBJ whole genome shotgun (WGS) entry which is preliminary data.</text>
</comment>